<feature type="domain" description="HTH tetR-type" evidence="3">
    <location>
        <begin position="1"/>
        <end position="41"/>
    </location>
</feature>
<dbReference type="PANTHER" id="PTHR43479">
    <property type="entry name" value="ACREF/ENVCD OPERON REPRESSOR-RELATED"/>
    <property type="match status" value="1"/>
</dbReference>
<dbReference type="GO" id="GO:0003677">
    <property type="term" value="F:DNA binding"/>
    <property type="evidence" value="ECO:0007669"/>
    <property type="project" value="UniProtKB-UniRule"/>
</dbReference>
<evidence type="ECO:0000313" key="5">
    <source>
        <dbReference type="Proteomes" id="UP000016511"/>
    </source>
</evidence>
<accession>U1X3I7</accession>
<reference evidence="4 5" key="1">
    <citation type="submission" date="2013-08" db="EMBL/GenBank/DDBJ databases">
        <authorList>
            <person name="Weinstock G."/>
            <person name="Sodergren E."/>
            <person name="Wylie T."/>
            <person name="Fulton L."/>
            <person name="Fulton R."/>
            <person name="Fronick C."/>
            <person name="O'Laughlin M."/>
            <person name="Godfrey J."/>
            <person name="Miner T."/>
            <person name="Herter B."/>
            <person name="Appelbaum E."/>
            <person name="Cordes M."/>
            <person name="Lek S."/>
            <person name="Wollam A."/>
            <person name="Pepin K.H."/>
            <person name="Palsikar V.B."/>
            <person name="Mitreva M."/>
            <person name="Wilson R.K."/>
        </authorList>
    </citation>
    <scope>NUCLEOTIDE SEQUENCE [LARGE SCALE GENOMIC DNA]</scope>
    <source>
        <strain evidence="4 5">ATCC 12856</strain>
    </source>
</reference>
<dbReference type="PROSITE" id="PS50977">
    <property type="entry name" value="HTH_TETR_2"/>
    <property type="match status" value="1"/>
</dbReference>
<feature type="DNA-binding region" description="H-T-H motif" evidence="2">
    <location>
        <begin position="4"/>
        <end position="23"/>
    </location>
</feature>
<dbReference type="Gene3D" id="1.10.10.60">
    <property type="entry name" value="Homeodomain-like"/>
    <property type="match status" value="1"/>
</dbReference>
<dbReference type="HOGENOM" id="CLU_1536935_0_0_9"/>
<evidence type="ECO:0000313" key="4">
    <source>
        <dbReference type="EMBL" id="ERI09545.1"/>
    </source>
</evidence>
<proteinExistence type="predicted"/>
<dbReference type="InterPro" id="IPR036271">
    <property type="entry name" value="Tet_transcr_reg_TetR-rel_C_sf"/>
</dbReference>
<gene>
    <name evidence="4" type="ORF">HMPREF0083_02386</name>
</gene>
<dbReference type="Pfam" id="PF00440">
    <property type="entry name" value="TetR_N"/>
    <property type="match status" value="1"/>
</dbReference>
<dbReference type="PATRIC" id="fig|649747.3.peg.2167"/>
<evidence type="ECO:0000256" key="2">
    <source>
        <dbReference type="PROSITE-ProRule" id="PRU00335"/>
    </source>
</evidence>
<evidence type="ECO:0000256" key="1">
    <source>
        <dbReference type="ARBA" id="ARBA00023125"/>
    </source>
</evidence>
<keyword evidence="5" id="KW-1185">Reference proteome</keyword>
<evidence type="ECO:0000259" key="3">
    <source>
        <dbReference type="PROSITE" id="PS50977"/>
    </source>
</evidence>
<comment type="caution">
    <text evidence="4">The sequence shown here is derived from an EMBL/GenBank/DDBJ whole genome shotgun (WGS) entry which is preliminary data.</text>
</comment>
<dbReference type="AlphaFoldDB" id="U1X3I7"/>
<dbReference type="InterPro" id="IPR009057">
    <property type="entry name" value="Homeodomain-like_sf"/>
</dbReference>
<organism evidence="4 5">
    <name type="scientific">Aneurinibacillus aneurinilyticus ATCC 12856</name>
    <dbReference type="NCBI Taxonomy" id="649747"/>
    <lineage>
        <taxon>Bacteria</taxon>
        <taxon>Bacillati</taxon>
        <taxon>Bacillota</taxon>
        <taxon>Bacilli</taxon>
        <taxon>Bacillales</taxon>
        <taxon>Paenibacillaceae</taxon>
        <taxon>Aneurinibacillus group</taxon>
        <taxon>Aneurinibacillus</taxon>
    </lineage>
</organism>
<sequence>MNMEMGDIARKAGLGRGTVYHYYNNKISLIEDLLIEAFEEAQKITMETLNTNESPLIRLEQYAKCQLRSWIKQPFVFILFKNLFQSEPIPIQNYDELLNNFQTHLYSPVTQAIEEGIHSGQFVSIQSETLVKLFFGTLIGTATSYIGKNNDLDEADRPNWIDDVITVLFKGLKA</sequence>
<dbReference type="Proteomes" id="UP000016511">
    <property type="component" value="Unassembled WGS sequence"/>
</dbReference>
<name>U1X3I7_ANEAE</name>
<protein>
    <recommendedName>
        <fullName evidence="3">HTH tetR-type domain-containing protein</fullName>
    </recommendedName>
</protein>
<dbReference type="eggNOG" id="COG1309">
    <property type="taxonomic scope" value="Bacteria"/>
</dbReference>
<dbReference type="InterPro" id="IPR050624">
    <property type="entry name" value="HTH-type_Tx_Regulator"/>
</dbReference>
<dbReference type="Gene3D" id="1.10.357.10">
    <property type="entry name" value="Tetracycline Repressor, domain 2"/>
    <property type="match status" value="1"/>
</dbReference>
<dbReference type="EMBL" id="AWSJ01000147">
    <property type="protein sequence ID" value="ERI09545.1"/>
    <property type="molecule type" value="Genomic_DNA"/>
</dbReference>
<dbReference type="PANTHER" id="PTHR43479:SF11">
    <property type="entry name" value="ACREF_ENVCD OPERON REPRESSOR-RELATED"/>
    <property type="match status" value="1"/>
</dbReference>
<keyword evidence="1 2" id="KW-0238">DNA-binding</keyword>
<dbReference type="SUPFAM" id="SSF48498">
    <property type="entry name" value="Tetracyclin repressor-like, C-terminal domain"/>
    <property type="match status" value="1"/>
</dbReference>
<dbReference type="InterPro" id="IPR001647">
    <property type="entry name" value="HTH_TetR"/>
</dbReference>
<dbReference type="SUPFAM" id="SSF46689">
    <property type="entry name" value="Homeodomain-like"/>
    <property type="match status" value="1"/>
</dbReference>